<organism evidence="3 4">
    <name type="scientific">Ectocarpus siliculosus</name>
    <name type="common">Brown alga</name>
    <name type="synonym">Conferva siliculosa</name>
    <dbReference type="NCBI Taxonomy" id="2880"/>
    <lineage>
        <taxon>Eukaryota</taxon>
        <taxon>Sar</taxon>
        <taxon>Stramenopiles</taxon>
        <taxon>Ochrophyta</taxon>
        <taxon>PX clade</taxon>
        <taxon>Phaeophyceae</taxon>
        <taxon>Ectocarpales</taxon>
        <taxon>Ectocarpaceae</taxon>
        <taxon>Ectocarpus</taxon>
    </lineage>
</organism>
<evidence type="ECO:0000313" key="4">
    <source>
        <dbReference type="Proteomes" id="UP000002630"/>
    </source>
</evidence>
<dbReference type="SUPFAM" id="SSF51126">
    <property type="entry name" value="Pectin lyase-like"/>
    <property type="match status" value="1"/>
</dbReference>
<keyword evidence="4" id="KW-1185">Reference proteome</keyword>
<dbReference type="InterPro" id="IPR012334">
    <property type="entry name" value="Pectin_lyas_fold"/>
</dbReference>
<evidence type="ECO:0000259" key="2">
    <source>
        <dbReference type="Pfam" id="PF13229"/>
    </source>
</evidence>
<name>D7FXE4_ECTSI</name>
<dbReference type="SMART" id="SM00710">
    <property type="entry name" value="PbH1"/>
    <property type="match status" value="8"/>
</dbReference>
<dbReference type="InParanoid" id="D7FXE4"/>
<keyword evidence="1" id="KW-0732">Signal</keyword>
<feature type="chain" id="PRO_5003095877" evidence="1">
    <location>
        <begin position="29"/>
        <end position="512"/>
    </location>
</feature>
<dbReference type="Proteomes" id="UP000002630">
    <property type="component" value="Linkage Group LG13"/>
</dbReference>
<evidence type="ECO:0000313" key="3">
    <source>
        <dbReference type="EMBL" id="CBJ32281.1"/>
    </source>
</evidence>
<keyword evidence="3" id="KW-0413">Isomerase</keyword>
<sequence>MEFRRKSATSSFGLALLGLLASTTPAAAADTASPNDPISKPDCDSDIEVSIRYAGTTKRLYLESADGETRGGCATLGQIWESRAGKAPLYAVDPDSGDVSETETGTWLLTEELYVEDGITLKVYGTDEGGDADELRLLSTSETYINLRAHGGSLDFVGTKVFSWDTSTNSPDEDETDGRSYISAVSEIVTDEDETCEGNAKNTMGEARMDIENSEIGYLGFQDSESYGLTWKVRGFCKDKSNPEIFDDVNVYGNMYDSDIHHLRFGLYTYGHQQGDWRRNKMHDNSGYGFDPHDDSDFLTIHDNEVYNNGYHGIIASKRCNGVSIQGNEVYGGAETSAGIFLHRSSDDAIVKGNYVHDNGDAGLAMLESFNADVSENTFENNKYGVRMSVGCADNVFSENIISNNSKYNAYTYLGSDEPDVVSSGRSQNNVFSQNSFSGAEETIKIKEADGTQFLDNVFEVGDADGLVVRFDDAMNSVMQGNTGLDEGDFELKVTNDSCFDGESDSGYEPVC</sequence>
<dbReference type="EMBL" id="FN649738">
    <property type="protein sequence ID" value="CBJ32281.1"/>
    <property type="molecule type" value="Genomic_DNA"/>
</dbReference>
<dbReference type="InterPro" id="IPR006626">
    <property type="entry name" value="PbH1"/>
</dbReference>
<dbReference type="GO" id="GO:0016853">
    <property type="term" value="F:isomerase activity"/>
    <property type="evidence" value="ECO:0007669"/>
    <property type="project" value="UniProtKB-KW"/>
</dbReference>
<dbReference type="AlphaFoldDB" id="D7FXE4"/>
<dbReference type="EMBL" id="FN648516">
    <property type="protein sequence ID" value="CBJ32281.1"/>
    <property type="molecule type" value="Genomic_DNA"/>
</dbReference>
<evidence type="ECO:0000256" key="1">
    <source>
        <dbReference type="SAM" id="SignalP"/>
    </source>
</evidence>
<protein>
    <submittedName>
        <fullName evidence="3">Mannuronan C-5-epimerase</fullName>
        <ecNumber evidence="3">5.1.3.-</ecNumber>
    </submittedName>
</protein>
<dbReference type="InterPro" id="IPR011050">
    <property type="entry name" value="Pectin_lyase_fold/virulence"/>
</dbReference>
<feature type="signal peptide" evidence="1">
    <location>
        <begin position="1"/>
        <end position="28"/>
    </location>
</feature>
<gene>
    <name evidence="3" type="primary">MEP7</name>
    <name evidence="3" type="ORF">Esi_0326_0043</name>
</gene>
<accession>D7FXE4</accession>
<dbReference type="BRENDA" id="5.1.3.37">
    <property type="organism ID" value="13181"/>
</dbReference>
<reference evidence="3 4" key="1">
    <citation type="journal article" date="2010" name="Nature">
        <title>The Ectocarpus genome and the independent evolution of multicellularity in brown algae.</title>
        <authorList>
            <person name="Cock J.M."/>
            <person name="Sterck L."/>
            <person name="Rouze P."/>
            <person name="Scornet D."/>
            <person name="Allen A.E."/>
            <person name="Amoutzias G."/>
            <person name="Anthouard V."/>
            <person name="Artiguenave F."/>
            <person name="Aury J.M."/>
            <person name="Badger J.H."/>
            <person name="Beszteri B."/>
            <person name="Billiau K."/>
            <person name="Bonnet E."/>
            <person name="Bothwell J.H."/>
            <person name="Bowler C."/>
            <person name="Boyen C."/>
            <person name="Brownlee C."/>
            <person name="Carrano C.J."/>
            <person name="Charrier B."/>
            <person name="Cho G.Y."/>
            <person name="Coelho S.M."/>
            <person name="Collen J."/>
            <person name="Corre E."/>
            <person name="Da Silva C."/>
            <person name="Delage L."/>
            <person name="Delaroque N."/>
            <person name="Dittami S.M."/>
            <person name="Doulbeau S."/>
            <person name="Elias M."/>
            <person name="Farnham G."/>
            <person name="Gachon C.M."/>
            <person name="Gschloessl B."/>
            <person name="Heesch S."/>
            <person name="Jabbari K."/>
            <person name="Jubin C."/>
            <person name="Kawai H."/>
            <person name="Kimura K."/>
            <person name="Kloareg B."/>
            <person name="Kupper F.C."/>
            <person name="Lang D."/>
            <person name="Le Bail A."/>
            <person name="Leblanc C."/>
            <person name="Lerouge P."/>
            <person name="Lohr M."/>
            <person name="Lopez P.J."/>
            <person name="Martens C."/>
            <person name="Maumus F."/>
            <person name="Michel G."/>
            <person name="Miranda-Saavedra D."/>
            <person name="Morales J."/>
            <person name="Moreau H."/>
            <person name="Motomura T."/>
            <person name="Nagasato C."/>
            <person name="Napoli C.A."/>
            <person name="Nelson D.R."/>
            <person name="Nyvall-Collen P."/>
            <person name="Peters A.F."/>
            <person name="Pommier C."/>
            <person name="Potin P."/>
            <person name="Poulain J."/>
            <person name="Quesneville H."/>
            <person name="Read B."/>
            <person name="Rensing S.A."/>
            <person name="Ritter A."/>
            <person name="Rousvoal S."/>
            <person name="Samanta M."/>
            <person name="Samson G."/>
            <person name="Schroeder D.C."/>
            <person name="Segurens B."/>
            <person name="Strittmatter M."/>
            <person name="Tonon T."/>
            <person name="Tregear J.W."/>
            <person name="Valentin K."/>
            <person name="von Dassow P."/>
            <person name="Yamagishi T."/>
            <person name="Van de Peer Y."/>
            <person name="Wincker P."/>
        </authorList>
    </citation>
    <scope>NUCLEOTIDE SEQUENCE [LARGE SCALE GENOMIC DNA]</scope>
    <source>
        <strain evidence="4">Ec32 / CCAP1310/4</strain>
    </source>
</reference>
<dbReference type="Gene3D" id="2.160.20.10">
    <property type="entry name" value="Single-stranded right-handed beta-helix, Pectin lyase-like"/>
    <property type="match status" value="1"/>
</dbReference>
<dbReference type="EC" id="5.1.3.-" evidence="3"/>
<dbReference type="Pfam" id="PF13229">
    <property type="entry name" value="Beta_helix"/>
    <property type="match status" value="1"/>
</dbReference>
<feature type="domain" description="Right handed beta helix" evidence="2">
    <location>
        <begin position="317"/>
        <end position="422"/>
    </location>
</feature>
<dbReference type="InterPro" id="IPR039448">
    <property type="entry name" value="Beta_helix"/>
</dbReference>
<proteinExistence type="predicted"/>
<dbReference type="NCBIfam" id="TIGR03804">
    <property type="entry name" value="para_beta_helix"/>
    <property type="match status" value="1"/>
</dbReference>
<dbReference type="InterPro" id="IPR022441">
    <property type="entry name" value="Para_beta_helix_rpt-2"/>
</dbReference>